<keyword evidence="2" id="KW-0812">Transmembrane</keyword>
<dbReference type="AlphaFoldDB" id="A0A0D2GHM0"/>
<gene>
    <name evidence="3" type="ORF">Z519_01451</name>
</gene>
<keyword evidence="2" id="KW-0472">Membrane</keyword>
<dbReference type="OrthoDB" id="10615491at2759"/>
<sequence length="199" mass="22238">MTEQFAKESKMPEQKSPKPSKTSQWTWIPSVNVNTSLVSIKEVTLLEYGSKGELDKNQVRELISNHLKTNNPKVKEDLTFQFNRLEEKERHFIKQELDAGLKKIEEQLRSGVSEKQIIEAYTQGANANMKGVVTGTGCAVLVGLLVVAALSYSSKHSTKRSAGEDDNGDDFDDDWKEAARGSSVEQLEFAMGKLRNMTV</sequence>
<accession>A0A0D2GHM0</accession>
<feature type="compositionally biased region" description="Acidic residues" evidence="1">
    <location>
        <begin position="164"/>
        <end position="175"/>
    </location>
</feature>
<evidence type="ECO:0000256" key="1">
    <source>
        <dbReference type="SAM" id="MobiDB-lite"/>
    </source>
</evidence>
<feature type="transmembrane region" description="Helical" evidence="2">
    <location>
        <begin position="132"/>
        <end position="152"/>
    </location>
</feature>
<feature type="region of interest" description="Disordered" evidence="1">
    <location>
        <begin position="156"/>
        <end position="175"/>
    </location>
</feature>
<dbReference type="VEuPathDB" id="FungiDB:Z519_01451"/>
<dbReference type="HOGENOM" id="CLU_1372045_0_0_1"/>
<evidence type="ECO:0000256" key="2">
    <source>
        <dbReference type="SAM" id="Phobius"/>
    </source>
</evidence>
<proteinExistence type="predicted"/>
<dbReference type="Proteomes" id="UP000053789">
    <property type="component" value="Unassembled WGS sequence"/>
</dbReference>
<name>A0A0D2GHM0_CLAB1</name>
<keyword evidence="2" id="KW-1133">Transmembrane helix</keyword>
<dbReference type="EMBL" id="KN846981">
    <property type="protein sequence ID" value="KIW97867.1"/>
    <property type="molecule type" value="Genomic_DNA"/>
</dbReference>
<dbReference type="GeneID" id="27694379"/>
<reference evidence="3" key="1">
    <citation type="submission" date="2015-01" db="EMBL/GenBank/DDBJ databases">
        <title>The Genome Sequence of Cladophialophora bantiana CBS 173.52.</title>
        <authorList>
            <consortium name="The Broad Institute Genomics Platform"/>
            <person name="Cuomo C."/>
            <person name="de Hoog S."/>
            <person name="Gorbushina A."/>
            <person name="Stielow B."/>
            <person name="Teixiera M."/>
            <person name="Abouelleil A."/>
            <person name="Chapman S.B."/>
            <person name="Priest M."/>
            <person name="Young S.K."/>
            <person name="Wortman J."/>
            <person name="Nusbaum C."/>
            <person name="Birren B."/>
        </authorList>
    </citation>
    <scope>NUCLEOTIDE SEQUENCE [LARGE SCALE GENOMIC DNA]</scope>
    <source>
        <strain evidence="3">CBS 173.52</strain>
    </source>
</reference>
<protein>
    <submittedName>
        <fullName evidence="3">Uncharacterized protein</fullName>
    </submittedName>
</protein>
<evidence type="ECO:0000313" key="3">
    <source>
        <dbReference type="EMBL" id="KIW97867.1"/>
    </source>
</evidence>
<feature type="region of interest" description="Disordered" evidence="1">
    <location>
        <begin position="1"/>
        <end position="24"/>
    </location>
</feature>
<keyword evidence="4" id="KW-1185">Reference proteome</keyword>
<feature type="compositionally biased region" description="Basic and acidic residues" evidence="1">
    <location>
        <begin position="1"/>
        <end position="16"/>
    </location>
</feature>
<organism evidence="3 4">
    <name type="scientific">Cladophialophora bantiana (strain ATCC 10958 / CBS 173.52 / CDC B-1940 / NIH 8579)</name>
    <name type="common">Xylohypha bantiana</name>
    <dbReference type="NCBI Taxonomy" id="1442370"/>
    <lineage>
        <taxon>Eukaryota</taxon>
        <taxon>Fungi</taxon>
        <taxon>Dikarya</taxon>
        <taxon>Ascomycota</taxon>
        <taxon>Pezizomycotina</taxon>
        <taxon>Eurotiomycetes</taxon>
        <taxon>Chaetothyriomycetidae</taxon>
        <taxon>Chaetothyriales</taxon>
        <taxon>Herpotrichiellaceae</taxon>
        <taxon>Cladophialophora</taxon>
    </lineage>
</organism>
<evidence type="ECO:0000313" key="4">
    <source>
        <dbReference type="Proteomes" id="UP000053789"/>
    </source>
</evidence>
<dbReference type="RefSeq" id="XP_016624536.1">
    <property type="nucleotide sequence ID" value="XM_016759208.1"/>
</dbReference>